<proteinExistence type="predicted"/>
<dbReference type="EMBL" id="MH745228">
    <property type="protein sequence ID" value="QHQ73330.1"/>
    <property type="molecule type" value="Genomic_DNA"/>
</dbReference>
<reference evidence="1" key="1">
    <citation type="journal article" date="2019" name="BMC Genomics">
        <title>Promising prospects of nanopore sequencing for algal hologenomics and structural variation discovery.</title>
        <authorList>
            <person name="Sauvage T."/>
            <person name="Schmidt W.E."/>
            <person name="Yoon H.S."/>
            <person name="Paul V.J."/>
            <person name="Fredericq S."/>
        </authorList>
    </citation>
    <scope>NUCLEOTIDE SEQUENCE</scope>
</reference>
<keyword evidence="1" id="KW-0150">Chloroplast</keyword>
<protein>
    <submittedName>
        <fullName evidence="1">Uncharacterized protein</fullName>
    </submittedName>
</protein>
<keyword evidence="1" id="KW-0934">Plastid</keyword>
<geneLocation type="chloroplast" evidence="1"/>
<dbReference type="AlphaFoldDB" id="A0A6B9VZ14"/>
<name>A0A6B9VZ14_9CHLO</name>
<evidence type="ECO:0000313" key="1">
    <source>
        <dbReference type="EMBL" id="QHQ73330.1"/>
    </source>
</evidence>
<gene>
    <name evidence="1" type="primary">ORF1</name>
</gene>
<dbReference type="RefSeq" id="YP_009729418.1">
    <property type="nucleotide sequence ID" value="NC_045914.1"/>
</dbReference>
<sequence>MCHDVGNSIPPSFVNLRTLFLQEKYKMFNGKTESTGLKVLSLIKNLSGVPPGTGILDRRMVYVPFINREKNQEIKAFEVLFPSICIFCCTTKSSKNKIVFTRSLQQQLVLLVLESFQDNRKSFGKFCRKLTFCENSWTPLGRKIPS</sequence>
<organism evidence="1">
    <name type="scientific">Caulerpa ashmeadii</name>
    <dbReference type="NCBI Taxonomy" id="177078"/>
    <lineage>
        <taxon>Eukaryota</taxon>
        <taxon>Viridiplantae</taxon>
        <taxon>Chlorophyta</taxon>
        <taxon>core chlorophytes</taxon>
        <taxon>Ulvophyceae</taxon>
        <taxon>TCBD clade</taxon>
        <taxon>Bryopsidales</taxon>
        <taxon>Halimedineae</taxon>
        <taxon>Caulerpaceae</taxon>
        <taxon>Caulerpa</taxon>
    </lineage>
</organism>
<dbReference type="GeneID" id="44139430"/>
<accession>A0A6B9VZ14</accession>